<dbReference type="Gene3D" id="1.20.1530.20">
    <property type="match status" value="1"/>
</dbReference>
<dbReference type="GO" id="GO:0015385">
    <property type="term" value="F:sodium:proton antiporter activity"/>
    <property type="evidence" value="ECO:0007669"/>
    <property type="project" value="InterPro"/>
</dbReference>
<evidence type="ECO:0000256" key="5">
    <source>
        <dbReference type="ARBA" id="ARBA00012180"/>
    </source>
</evidence>
<feature type="transmembrane region" description="Helical" evidence="16">
    <location>
        <begin position="579"/>
        <end position="602"/>
    </location>
</feature>
<keyword evidence="11" id="KW-0378">Hydrolase</keyword>
<feature type="transmembrane region" description="Helical" evidence="16">
    <location>
        <begin position="454"/>
        <end position="473"/>
    </location>
</feature>
<evidence type="ECO:0000256" key="7">
    <source>
        <dbReference type="ARBA" id="ARBA00022692"/>
    </source>
</evidence>
<keyword evidence="10" id="KW-0255">Endonuclease</keyword>
<feature type="transmembrane region" description="Helical" evidence="16">
    <location>
        <begin position="782"/>
        <end position="799"/>
    </location>
</feature>
<feature type="compositionally biased region" description="Basic and acidic residues" evidence="15">
    <location>
        <begin position="1051"/>
        <end position="1062"/>
    </location>
</feature>
<dbReference type="InterPro" id="IPR011320">
    <property type="entry name" value="RNase_H1_N"/>
</dbReference>
<dbReference type="Proteomes" id="UP000236621">
    <property type="component" value="Unassembled WGS sequence"/>
</dbReference>
<dbReference type="EC" id="3.1.26.4" evidence="5"/>
<feature type="transmembrane region" description="Helical" evidence="16">
    <location>
        <begin position="428"/>
        <end position="448"/>
    </location>
</feature>
<evidence type="ECO:0000256" key="11">
    <source>
        <dbReference type="ARBA" id="ARBA00022801"/>
    </source>
</evidence>
<name>A0A2K3QN66_9HYPO</name>
<dbReference type="GO" id="GO:0005886">
    <property type="term" value="C:plasma membrane"/>
    <property type="evidence" value="ECO:0007669"/>
    <property type="project" value="InterPro"/>
</dbReference>
<dbReference type="InterPro" id="IPR004712">
    <property type="entry name" value="Na+/H+_antiporter_fungi"/>
</dbReference>
<evidence type="ECO:0000313" key="19">
    <source>
        <dbReference type="Proteomes" id="UP000236621"/>
    </source>
</evidence>
<dbReference type="InterPro" id="IPR038770">
    <property type="entry name" value="Na+/solute_symporter_sf"/>
</dbReference>
<keyword evidence="12" id="KW-0460">Magnesium</keyword>
<dbReference type="AlphaFoldDB" id="A0A2K3QN66"/>
<evidence type="ECO:0000256" key="4">
    <source>
        <dbReference type="ARBA" id="ARBA00005300"/>
    </source>
</evidence>
<feature type="transmembrane region" description="Helical" evidence="16">
    <location>
        <begin position="805"/>
        <end position="823"/>
    </location>
</feature>
<comment type="caution">
    <text evidence="18">The sequence shown here is derived from an EMBL/GenBank/DDBJ whole genome shotgun (WGS) entry which is preliminary data.</text>
</comment>
<feature type="transmembrane region" description="Helical" evidence="16">
    <location>
        <begin position="655"/>
        <end position="672"/>
    </location>
</feature>
<dbReference type="Pfam" id="PF00075">
    <property type="entry name" value="RNase_H"/>
    <property type="match status" value="1"/>
</dbReference>
<feature type="region of interest" description="Disordered" evidence="15">
    <location>
        <begin position="986"/>
        <end position="1085"/>
    </location>
</feature>
<evidence type="ECO:0000256" key="1">
    <source>
        <dbReference type="ARBA" id="ARBA00001946"/>
    </source>
</evidence>
<evidence type="ECO:0000256" key="13">
    <source>
        <dbReference type="ARBA" id="ARBA00022989"/>
    </source>
</evidence>
<dbReference type="InterPro" id="IPR012337">
    <property type="entry name" value="RNaseH-like_sf"/>
</dbReference>
<comment type="subcellular location">
    <subcellularLocation>
        <location evidence="3">Membrane</location>
        <topology evidence="3">Multi-pass membrane protein</topology>
    </subcellularLocation>
</comment>
<evidence type="ECO:0000313" key="18">
    <source>
        <dbReference type="EMBL" id="PNY28975.1"/>
    </source>
</evidence>
<evidence type="ECO:0000256" key="9">
    <source>
        <dbReference type="ARBA" id="ARBA00022723"/>
    </source>
</evidence>
<dbReference type="PANTHER" id="PTHR31382:SF1">
    <property type="entry name" value="SODIUM ION_PROTON EXCHANGER (EUROFUNG)"/>
    <property type="match status" value="1"/>
</dbReference>
<gene>
    <name evidence="18" type="ORF">TCAP_01105</name>
</gene>
<dbReference type="GO" id="GO:0036376">
    <property type="term" value="P:sodium ion export across plasma membrane"/>
    <property type="evidence" value="ECO:0007669"/>
    <property type="project" value="InterPro"/>
</dbReference>
<reference evidence="18 19" key="1">
    <citation type="submission" date="2017-08" db="EMBL/GenBank/DDBJ databases">
        <title>Harnessing the power of phylogenomics to disentangle the directionality and signatures of interkingdom host jumping in the parasitic fungal genus Tolypocladium.</title>
        <authorList>
            <person name="Quandt C.A."/>
            <person name="Patterson W."/>
            <person name="Spatafora J.W."/>
        </authorList>
    </citation>
    <scope>NUCLEOTIDE SEQUENCE [LARGE SCALE GENOMIC DNA]</scope>
    <source>
        <strain evidence="18 19">CBS 113982</strain>
    </source>
</reference>
<feature type="transmembrane region" description="Helical" evidence="16">
    <location>
        <begin position="503"/>
        <end position="523"/>
    </location>
</feature>
<dbReference type="SUPFAM" id="SSF55658">
    <property type="entry name" value="L9 N-domain-like"/>
    <property type="match status" value="2"/>
</dbReference>
<feature type="compositionally biased region" description="Polar residues" evidence="15">
    <location>
        <begin position="340"/>
        <end position="354"/>
    </location>
</feature>
<sequence length="1085" mass="117528">MNKRRSAPGTAAVPGPSKKRKMDNVQKYYAVQAGFRPGVYLTYDECSKQTAGFKGAVFKSFTSREDADAFAAGKKVLAPASGPDKFYAVAVGCPTGIYTDWPEAAAAIKGVKGPKYKRFGKRKEAVAYIKQFGNKEAIEALGEVVGERFESPAEKATKTTSKEASKEAPKEAAAAEPTDGVLRIYTDGSSLANGKVGSRAGVGVFFGDGDPRNVSERLEGEPQTNQRAELMAMLRALEIAPVDQMVQIISDSQYSINCVTQWAVGWKKKGWVTATGDKVKNQDIIRAVLDKMEERTRAGGSTYFRWVKGHASDRGNVAADRLAVRGAKIGVARRAHADGPTQSCPRQPSQQVQNLARSPALPPPRSRAASRYEASRYEAGRYEAGRYDAGRYDAGPYARKRIRRARTKPLSYDVGSGAVRSRRFFSRLALLTPLVAGMAHNIWAIPLVPSNFNITVALLGGFISLFGLVSFLLKENFYLSEARALLPTPPTAACDCADRSRRYLVISLLVGVAFGPLGANFIRPRDYAQCTRQGVSDLECRDNLAGVTLNFSRLVLGVQLVLAGVQLPSKYLKTEWKSVLLLVGPGMACMWLATSFLVWGLVGTPSLLHALAIGACVTPTDPVLSAVIVKGKFADHNIPKDLQNLIVAESGANDGLGYPFLFFALYLIKYVGSGATSGGAGDAMGLWISFTWGYTIILSILYGAVVGWVGKELLHWAEEHNYVDRESFLVFAVALALFVLGTCGLIGTDDVLACFIAGNTFTWDDWFRLQTKDDSLQPTIDMLLNVTIFLWYGAVIPWAEFGRNSILPTWRLVLLGVLVLILRRLPWVFGMHRWIRQIQEVRQAIFVGFFGPIGVSAIFYLFITLGFIEDYLSDEDMVPRSDVTNLGETVRIVVWFLAVCSIVVHGLSIPLGKLGYLAPRLTRVLSESLSDDPHAVEARRRIPVIGRWLSGDKDDVESGRVGRPVIVAAGRAPAWPVLPSSVQSRTDSLLVGSPRAGSPRAGTPRAGTPRAGTPRAGTPRAGTPRAGTPRIGLPFASASQLGGDPGTKMSPRREIRFPDEVHSGGSASASPAEDGGEAVAARYPN</sequence>
<keyword evidence="7 16" id="KW-0812">Transmembrane</keyword>
<dbReference type="GO" id="GO:0046872">
    <property type="term" value="F:metal ion binding"/>
    <property type="evidence" value="ECO:0007669"/>
    <property type="project" value="UniProtKB-KW"/>
</dbReference>
<evidence type="ECO:0000256" key="16">
    <source>
        <dbReference type="SAM" id="Phobius"/>
    </source>
</evidence>
<keyword evidence="13 16" id="KW-1133">Transmembrane helix</keyword>
<dbReference type="EMBL" id="NRSZ01000179">
    <property type="protein sequence ID" value="PNY28975.1"/>
    <property type="molecule type" value="Genomic_DNA"/>
</dbReference>
<organism evidence="18 19">
    <name type="scientific">Tolypocladium capitatum</name>
    <dbReference type="NCBI Taxonomy" id="45235"/>
    <lineage>
        <taxon>Eukaryota</taxon>
        <taxon>Fungi</taxon>
        <taxon>Dikarya</taxon>
        <taxon>Ascomycota</taxon>
        <taxon>Pezizomycotina</taxon>
        <taxon>Sordariomycetes</taxon>
        <taxon>Hypocreomycetidae</taxon>
        <taxon>Hypocreales</taxon>
        <taxon>Ophiocordycipitaceae</taxon>
        <taxon>Tolypocladium</taxon>
    </lineage>
</organism>
<dbReference type="InterPro" id="IPR006153">
    <property type="entry name" value="Cation/H_exchanger_TM"/>
</dbReference>
<evidence type="ECO:0000256" key="14">
    <source>
        <dbReference type="ARBA" id="ARBA00023136"/>
    </source>
</evidence>
<comment type="function">
    <text evidence="2">Endonuclease that specifically degrades the RNA of RNA-DNA hybrids.</text>
</comment>
<evidence type="ECO:0000259" key="17">
    <source>
        <dbReference type="PROSITE" id="PS50879"/>
    </source>
</evidence>
<feature type="transmembrane region" description="Helical" evidence="16">
    <location>
        <begin position="684"/>
        <end position="708"/>
    </location>
</feature>
<evidence type="ECO:0000256" key="15">
    <source>
        <dbReference type="SAM" id="MobiDB-lite"/>
    </source>
</evidence>
<evidence type="ECO:0000256" key="2">
    <source>
        <dbReference type="ARBA" id="ARBA00004065"/>
    </source>
</evidence>
<dbReference type="GO" id="GO:0120029">
    <property type="term" value="P:proton export across plasma membrane"/>
    <property type="evidence" value="ECO:0007669"/>
    <property type="project" value="InterPro"/>
</dbReference>
<dbReference type="Pfam" id="PF01693">
    <property type="entry name" value="Cauli_VI"/>
    <property type="match status" value="2"/>
</dbReference>
<dbReference type="FunFam" id="3.30.420.10:FF:000090">
    <property type="entry name" value="Ribonuclease H"/>
    <property type="match status" value="1"/>
</dbReference>
<evidence type="ECO:0000256" key="12">
    <source>
        <dbReference type="ARBA" id="ARBA00022842"/>
    </source>
</evidence>
<evidence type="ECO:0000256" key="6">
    <source>
        <dbReference type="ARBA" id="ARBA00017721"/>
    </source>
</evidence>
<dbReference type="CDD" id="cd09280">
    <property type="entry name" value="RNase_HI_eukaryote_like"/>
    <property type="match status" value="1"/>
</dbReference>
<evidence type="ECO:0000256" key="3">
    <source>
        <dbReference type="ARBA" id="ARBA00004141"/>
    </source>
</evidence>
<dbReference type="SUPFAM" id="SSF53098">
    <property type="entry name" value="Ribonuclease H-like"/>
    <property type="match status" value="1"/>
</dbReference>
<dbReference type="FunFam" id="3.40.970.10:FF:000002">
    <property type="entry name" value="Ribonuclease H"/>
    <property type="match status" value="1"/>
</dbReference>
<keyword evidence="19" id="KW-1185">Reference proteome</keyword>
<dbReference type="InterPro" id="IPR036397">
    <property type="entry name" value="RNaseH_sf"/>
</dbReference>
<feature type="region of interest" description="Disordered" evidence="15">
    <location>
        <begin position="1"/>
        <end position="22"/>
    </location>
</feature>
<dbReference type="InterPro" id="IPR002156">
    <property type="entry name" value="RNaseH_domain"/>
</dbReference>
<keyword evidence="8" id="KW-0540">Nuclease</keyword>
<feature type="transmembrane region" description="Helical" evidence="16">
    <location>
        <begin position="728"/>
        <end position="761"/>
    </location>
</feature>
<dbReference type="PROSITE" id="PS50879">
    <property type="entry name" value="RNASE_H_1"/>
    <property type="match status" value="1"/>
</dbReference>
<dbReference type="Pfam" id="PF00999">
    <property type="entry name" value="Na_H_Exchanger"/>
    <property type="match status" value="1"/>
</dbReference>
<dbReference type="InterPro" id="IPR009027">
    <property type="entry name" value="Ribosomal_bL9/RNase_H1_N"/>
</dbReference>
<dbReference type="GO" id="GO:0042391">
    <property type="term" value="P:regulation of membrane potential"/>
    <property type="evidence" value="ECO:0007669"/>
    <property type="project" value="InterPro"/>
</dbReference>
<accession>A0A2K3QN66</accession>
<dbReference type="Gene3D" id="3.30.420.10">
    <property type="entry name" value="Ribonuclease H-like superfamily/Ribonuclease H"/>
    <property type="match status" value="1"/>
</dbReference>
<feature type="region of interest" description="Disordered" evidence="15">
    <location>
        <begin position="150"/>
        <end position="175"/>
    </location>
</feature>
<dbReference type="Gene3D" id="3.40.970.10">
    <property type="entry name" value="Ribonuclease H1, N-terminal domain"/>
    <property type="match status" value="2"/>
</dbReference>
<dbReference type="PANTHER" id="PTHR31382">
    <property type="entry name" value="NA(+)/H(+) ANTIPORTER"/>
    <property type="match status" value="1"/>
</dbReference>
<dbReference type="OrthoDB" id="5327978at2759"/>
<proteinExistence type="inferred from homology"/>
<feature type="region of interest" description="Disordered" evidence="15">
    <location>
        <begin position="334"/>
        <end position="372"/>
    </location>
</feature>
<comment type="cofactor">
    <cofactor evidence="1">
        <name>Mg(2+)</name>
        <dbReference type="ChEBI" id="CHEBI:18420"/>
    </cofactor>
</comment>
<dbReference type="STRING" id="45235.A0A2K3QN66"/>
<keyword evidence="14 16" id="KW-0472">Membrane</keyword>
<feature type="domain" description="RNase H type-1" evidence="17">
    <location>
        <begin position="178"/>
        <end position="328"/>
    </location>
</feature>
<dbReference type="GO" id="GO:0003676">
    <property type="term" value="F:nucleic acid binding"/>
    <property type="evidence" value="ECO:0007669"/>
    <property type="project" value="InterPro"/>
</dbReference>
<dbReference type="InterPro" id="IPR037056">
    <property type="entry name" value="RNase_H1_N_sf"/>
</dbReference>
<dbReference type="GO" id="GO:0004523">
    <property type="term" value="F:RNA-DNA hybrid ribonuclease activity"/>
    <property type="evidence" value="ECO:0007669"/>
    <property type="project" value="UniProtKB-EC"/>
</dbReference>
<feature type="compositionally biased region" description="Basic and acidic residues" evidence="15">
    <location>
        <begin position="150"/>
        <end position="170"/>
    </location>
</feature>
<comment type="similarity">
    <text evidence="4">Belongs to the RNase H family.</text>
</comment>
<feature type="transmembrane region" description="Helical" evidence="16">
    <location>
        <begin position="844"/>
        <end position="868"/>
    </location>
</feature>
<keyword evidence="9" id="KW-0479">Metal-binding</keyword>
<feature type="transmembrane region" description="Helical" evidence="16">
    <location>
        <begin position="892"/>
        <end position="911"/>
    </location>
</feature>
<evidence type="ECO:0000256" key="8">
    <source>
        <dbReference type="ARBA" id="ARBA00022722"/>
    </source>
</evidence>
<protein>
    <recommendedName>
        <fullName evidence="6">Ribonuclease H</fullName>
        <ecNumber evidence="5">3.1.26.4</ecNumber>
    </recommendedName>
</protein>
<evidence type="ECO:0000256" key="10">
    <source>
        <dbReference type="ARBA" id="ARBA00022759"/>
    </source>
</evidence>